<dbReference type="PANTHER" id="PTHR43386:SF1">
    <property type="entry name" value="D,D-DIPEPTIDE TRANSPORT SYSTEM PERMEASE PROTEIN DDPC-RELATED"/>
    <property type="match status" value="1"/>
</dbReference>
<keyword evidence="3" id="KW-0472">Membrane</keyword>
<protein>
    <submittedName>
        <fullName evidence="5">Dipeptide ABC transporter permease DppC</fullName>
    </submittedName>
</protein>
<dbReference type="Proteomes" id="UP001222377">
    <property type="component" value="Unassembled WGS sequence"/>
</dbReference>
<organism evidence="5 6">
    <name type="scientific">Bacillus amyloliquefaciens</name>
    <name type="common">Bacillus velezensis</name>
    <dbReference type="NCBI Taxonomy" id="1390"/>
    <lineage>
        <taxon>Bacteria</taxon>
        <taxon>Bacillati</taxon>
        <taxon>Bacillota</taxon>
        <taxon>Bacilli</taxon>
        <taxon>Bacillales</taxon>
        <taxon>Bacillaceae</taxon>
        <taxon>Bacillus</taxon>
        <taxon>Bacillus amyloliquefaciens group</taxon>
    </lineage>
</organism>
<sequence length="128" mass="13908">MSQVTENTVISAPVPMTPLQEFWHYFKRNKGAVVGLVYVVIVLFIAIFANWIAPYNPAEQFRDALLAPPAWQEGGSMAHLLGTDDVGRDVLSRLMYGARLSLLVGCLVVVLSLIMGVILGLIAGYFGG</sequence>
<feature type="non-terminal residue" evidence="5">
    <location>
        <position position="128"/>
    </location>
</feature>
<evidence type="ECO:0000259" key="4">
    <source>
        <dbReference type="Pfam" id="PF12911"/>
    </source>
</evidence>
<comment type="subcellular location">
    <subcellularLocation>
        <location evidence="1">Cell membrane</location>
        <topology evidence="1">Multi-pass membrane protein</topology>
    </subcellularLocation>
</comment>
<dbReference type="Pfam" id="PF12911">
    <property type="entry name" value="OppC_N"/>
    <property type="match status" value="1"/>
</dbReference>
<dbReference type="InterPro" id="IPR050366">
    <property type="entry name" value="BP-dependent_transpt_permease"/>
</dbReference>
<evidence type="ECO:0000313" key="6">
    <source>
        <dbReference type="Proteomes" id="UP001222377"/>
    </source>
</evidence>
<evidence type="ECO:0000256" key="3">
    <source>
        <dbReference type="SAM" id="Phobius"/>
    </source>
</evidence>
<comment type="caution">
    <text evidence="5">The sequence shown here is derived from an EMBL/GenBank/DDBJ whole genome shotgun (WGS) entry which is preliminary data.</text>
</comment>
<reference evidence="5" key="1">
    <citation type="submission" date="2023-02" db="EMBL/GenBank/DDBJ databases">
        <title>Draft Whole-Genome Sequences of Bacillus Strains of Potential Probiotic for Poultry.</title>
        <authorList>
            <person name="Ma L.M."/>
            <person name="Lopez-Guerra N."/>
            <person name="Zhang G."/>
        </authorList>
    </citation>
    <scope>NUCLEOTIDE SEQUENCE</scope>
    <source>
        <strain evidence="5">OSU1013-24</strain>
    </source>
</reference>
<dbReference type="EMBL" id="JARKHX010000088">
    <property type="protein sequence ID" value="MDF4196259.1"/>
    <property type="molecule type" value="Genomic_DNA"/>
</dbReference>
<keyword evidence="3" id="KW-0812">Transmembrane</keyword>
<feature type="transmembrane region" description="Helical" evidence="3">
    <location>
        <begin position="102"/>
        <end position="126"/>
    </location>
</feature>
<evidence type="ECO:0000256" key="1">
    <source>
        <dbReference type="ARBA" id="ARBA00004651"/>
    </source>
</evidence>
<dbReference type="InterPro" id="IPR025966">
    <property type="entry name" value="OppC_N"/>
</dbReference>
<proteinExistence type="predicted"/>
<accession>A0AAP4DKB2</accession>
<keyword evidence="2" id="KW-0813">Transport</keyword>
<feature type="domain" description="Oligopeptide transport permease C-like N-terminal" evidence="4">
    <location>
        <begin position="17"/>
        <end position="69"/>
    </location>
</feature>
<name>A0AAP4DKB2_BACAM</name>
<keyword evidence="3" id="KW-1133">Transmembrane helix</keyword>
<dbReference type="AlphaFoldDB" id="A0AAP4DKB2"/>
<gene>
    <name evidence="5" type="ORF">PV946_21320</name>
</gene>
<dbReference type="PANTHER" id="PTHR43386">
    <property type="entry name" value="OLIGOPEPTIDE TRANSPORT SYSTEM PERMEASE PROTEIN APPC"/>
    <property type="match status" value="1"/>
</dbReference>
<evidence type="ECO:0000313" key="5">
    <source>
        <dbReference type="EMBL" id="MDF4196259.1"/>
    </source>
</evidence>
<evidence type="ECO:0000256" key="2">
    <source>
        <dbReference type="ARBA" id="ARBA00022448"/>
    </source>
</evidence>
<feature type="transmembrane region" description="Helical" evidence="3">
    <location>
        <begin position="32"/>
        <end position="53"/>
    </location>
</feature>
<dbReference type="GO" id="GO:0071916">
    <property type="term" value="F:dipeptide transmembrane transporter activity"/>
    <property type="evidence" value="ECO:0007669"/>
    <property type="project" value="TreeGrafter"/>
</dbReference>
<dbReference type="GO" id="GO:0005886">
    <property type="term" value="C:plasma membrane"/>
    <property type="evidence" value="ECO:0007669"/>
    <property type="project" value="UniProtKB-SubCell"/>
</dbReference>